<evidence type="ECO:0008006" key="3">
    <source>
        <dbReference type="Google" id="ProtNLM"/>
    </source>
</evidence>
<dbReference type="OrthoDB" id="3384683at2"/>
<accession>A0A285J7U0</accession>
<dbReference type="Proteomes" id="UP000219612">
    <property type="component" value="Unassembled WGS sequence"/>
</dbReference>
<dbReference type="EMBL" id="OBDY01000016">
    <property type="protein sequence ID" value="SNY55171.1"/>
    <property type="molecule type" value="Genomic_DNA"/>
</dbReference>
<proteinExistence type="predicted"/>
<sequence>MIPPVWNGAAFTILGEADVENDVAQLEAYAGTRLPAAVREWFRRGGDRRLAAVGSNLYPRLADVDMRFLEAGFLLLETDSQFCCRWVVEVAAADDDPPVFLVDPEDYACASRERYADRFSDYTFACAWDADLWSDDTSEADFDQPLEVGALDDLRRRLGALPVTYGWAGNRSCDAVHRFGSPIGGERVALAVQSSQVLWSLMSPA</sequence>
<dbReference type="RefSeq" id="WP_143235001.1">
    <property type="nucleotide sequence ID" value="NZ_OBDY01000016.1"/>
</dbReference>
<evidence type="ECO:0000313" key="2">
    <source>
        <dbReference type="Proteomes" id="UP000219612"/>
    </source>
</evidence>
<protein>
    <recommendedName>
        <fullName evidence="3">Knr4/Smi1-like domain-containing protein</fullName>
    </recommendedName>
</protein>
<gene>
    <name evidence="1" type="ORF">SAMN05421748_11662</name>
</gene>
<dbReference type="AlphaFoldDB" id="A0A285J7U0"/>
<keyword evidence="2" id="KW-1185">Reference proteome</keyword>
<evidence type="ECO:0000313" key="1">
    <source>
        <dbReference type="EMBL" id="SNY55171.1"/>
    </source>
</evidence>
<name>A0A285J7U0_9ACTN</name>
<organism evidence="1 2">
    <name type="scientific">Paractinoplanes atraurantiacus</name>
    <dbReference type="NCBI Taxonomy" id="1036182"/>
    <lineage>
        <taxon>Bacteria</taxon>
        <taxon>Bacillati</taxon>
        <taxon>Actinomycetota</taxon>
        <taxon>Actinomycetes</taxon>
        <taxon>Micromonosporales</taxon>
        <taxon>Micromonosporaceae</taxon>
        <taxon>Paractinoplanes</taxon>
    </lineage>
</organism>
<reference evidence="1 2" key="1">
    <citation type="submission" date="2017-09" db="EMBL/GenBank/DDBJ databases">
        <authorList>
            <person name="Ehlers B."/>
            <person name="Leendertz F.H."/>
        </authorList>
    </citation>
    <scope>NUCLEOTIDE SEQUENCE [LARGE SCALE GENOMIC DNA]</scope>
    <source>
        <strain evidence="1 2">CGMCC 4.6857</strain>
    </source>
</reference>